<dbReference type="InterPro" id="IPR022786">
    <property type="entry name" value="Geminin/Multicilin"/>
</dbReference>
<name>A0A1A9ZF10_GLOPL</name>
<feature type="coiled-coil region" evidence="1">
    <location>
        <begin position="121"/>
        <end position="155"/>
    </location>
</feature>
<keyword evidence="1" id="KW-0175">Coiled coil</keyword>
<dbReference type="Pfam" id="PF07412">
    <property type="entry name" value="Geminin"/>
    <property type="match status" value="1"/>
</dbReference>
<sequence>MSSSSAENDFMKKESEENLKNRRKTLQVLDTDKENLENVKDKQNPFKSGVNLNICNINSSELGNRKKMDGKAVGIRINAQHKTINGVLGEKRITEKDLTSTDGKVSEYYWEKLAEKRRGALEITLKENQQLHEHIQCLREELKTFQKLYEEAKGLISVLTEILNEDDNKDETEQKHTLVIYDEGSNSSAIVMSDLEEFAPEEKSIE</sequence>
<proteinExistence type="predicted"/>
<dbReference type="STRING" id="7398.A0A1A9ZF10"/>
<evidence type="ECO:0008006" key="5">
    <source>
        <dbReference type="Google" id="ProtNLM"/>
    </source>
</evidence>
<dbReference type="Gene3D" id="1.20.5.1180">
    <property type="entry name" value="Geminin coiled-coil domain"/>
    <property type="match status" value="1"/>
</dbReference>
<evidence type="ECO:0000256" key="2">
    <source>
        <dbReference type="SAM" id="MobiDB-lite"/>
    </source>
</evidence>
<dbReference type="EnsemblMetazoa" id="GPAI012603-RA">
    <property type="protein sequence ID" value="GPAI012603-PA"/>
    <property type="gene ID" value="GPAI012603"/>
</dbReference>
<organism evidence="3 4">
    <name type="scientific">Glossina pallidipes</name>
    <name type="common">Tsetse fly</name>
    <dbReference type="NCBI Taxonomy" id="7398"/>
    <lineage>
        <taxon>Eukaryota</taxon>
        <taxon>Metazoa</taxon>
        <taxon>Ecdysozoa</taxon>
        <taxon>Arthropoda</taxon>
        <taxon>Hexapoda</taxon>
        <taxon>Insecta</taxon>
        <taxon>Pterygota</taxon>
        <taxon>Neoptera</taxon>
        <taxon>Endopterygota</taxon>
        <taxon>Diptera</taxon>
        <taxon>Brachycera</taxon>
        <taxon>Muscomorpha</taxon>
        <taxon>Hippoboscoidea</taxon>
        <taxon>Glossinidae</taxon>
        <taxon>Glossina</taxon>
    </lineage>
</organism>
<reference evidence="4" key="1">
    <citation type="submission" date="2014-03" db="EMBL/GenBank/DDBJ databases">
        <authorList>
            <person name="Aksoy S."/>
            <person name="Warren W."/>
            <person name="Wilson R.K."/>
        </authorList>
    </citation>
    <scope>NUCLEOTIDE SEQUENCE [LARGE SCALE GENOMIC DNA]</scope>
    <source>
        <strain evidence="4">IAEA</strain>
    </source>
</reference>
<evidence type="ECO:0000256" key="1">
    <source>
        <dbReference type="SAM" id="Coils"/>
    </source>
</evidence>
<evidence type="ECO:0000313" key="4">
    <source>
        <dbReference type="Proteomes" id="UP000092445"/>
    </source>
</evidence>
<reference evidence="3" key="2">
    <citation type="submission" date="2020-05" db="UniProtKB">
        <authorList>
            <consortium name="EnsemblMetazoa"/>
        </authorList>
    </citation>
    <scope>IDENTIFICATION</scope>
    <source>
        <strain evidence="3">IAEA</strain>
    </source>
</reference>
<protein>
    <recommendedName>
        <fullName evidence="5">Geminin</fullName>
    </recommendedName>
</protein>
<accession>A0A1A9ZF10</accession>
<dbReference type="GO" id="GO:0006275">
    <property type="term" value="P:regulation of DNA replication"/>
    <property type="evidence" value="ECO:0007669"/>
    <property type="project" value="InterPro"/>
</dbReference>
<dbReference type="AlphaFoldDB" id="A0A1A9ZF10"/>
<evidence type="ECO:0000313" key="3">
    <source>
        <dbReference type="EnsemblMetazoa" id="GPAI012603-PA"/>
    </source>
</evidence>
<dbReference type="Proteomes" id="UP000092445">
    <property type="component" value="Unassembled WGS sequence"/>
</dbReference>
<feature type="region of interest" description="Disordered" evidence="2">
    <location>
        <begin position="1"/>
        <end position="26"/>
    </location>
</feature>
<keyword evidence="4" id="KW-1185">Reference proteome</keyword>
<dbReference type="VEuPathDB" id="VectorBase:GPAI012603"/>
<dbReference type="SUPFAM" id="SSF111469">
    <property type="entry name" value="Geminin coiled-coil domain"/>
    <property type="match status" value="1"/>
</dbReference>
<feature type="compositionally biased region" description="Basic and acidic residues" evidence="2">
    <location>
        <begin position="9"/>
        <end position="20"/>
    </location>
</feature>